<accession>A0A9W4DPK1</accession>
<reference evidence="1" key="1">
    <citation type="submission" date="2021-05" db="EMBL/GenBank/DDBJ databases">
        <authorList>
            <person name="Arsene-Ploetze F."/>
        </authorList>
    </citation>
    <scope>NUCLEOTIDE SEQUENCE</scope>
    <source>
        <strain evidence="1">DSM 42138</strain>
    </source>
</reference>
<evidence type="ECO:0000313" key="1">
    <source>
        <dbReference type="EMBL" id="CAG6393704.1"/>
    </source>
</evidence>
<dbReference type="RefSeq" id="WP_251489572.1">
    <property type="nucleotide sequence ID" value="NZ_CAJSLV010000050.1"/>
</dbReference>
<proteinExistence type="predicted"/>
<keyword evidence="2" id="KW-1185">Reference proteome</keyword>
<comment type="caution">
    <text evidence="1">The sequence shown here is derived from an EMBL/GenBank/DDBJ whole genome shotgun (WGS) entry which is preliminary data.</text>
</comment>
<gene>
    <name evidence="1" type="ORF">SCOCK_210144</name>
</gene>
<sequence length="146" mass="16355">MLNLVLDAMGGRLGAAMAERMNDRQARRLRERIEEGAPFAVPCSLRYSDESWSRWRRGRLIEREAQLVFQPHFGSGAEEQLLPPGAVRVLHVGEPAAEGGTAHSRDSVVARIEVQGLRMDLVLPEWSVPRLHEMAAEAARMEKPHP</sequence>
<evidence type="ECO:0000313" key="2">
    <source>
        <dbReference type="Proteomes" id="UP001152519"/>
    </source>
</evidence>
<name>A0A9W4DPK1_9ACTN</name>
<organism evidence="1 2">
    <name type="scientific">Actinacidiphila cocklensis</name>
    <dbReference type="NCBI Taxonomy" id="887465"/>
    <lineage>
        <taxon>Bacteria</taxon>
        <taxon>Bacillati</taxon>
        <taxon>Actinomycetota</taxon>
        <taxon>Actinomycetes</taxon>
        <taxon>Kitasatosporales</taxon>
        <taxon>Streptomycetaceae</taxon>
        <taxon>Actinacidiphila</taxon>
    </lineage>
</organism>
<protein>
    <submittedName>
        <fullName evidence="1">Uncharacterized protein</fullName>
    </submittedName>
</protein>
<dbReference type="AlphaFoldDB" id="A0A9W4DPK1"/>
<dbReference type="EMBL" id="CAJSLV010000050">
    <property type="protein sequence ID" value="CAG6393704.1"/>
    <property type="molecule type" value="Genomic_DNA"/>
</dbReference>
<dbReference type="Proteomes" id="UP001152519">
    <property type="component" value="Unassembled WGS sequence"/>
</dbReference>